<dbReference type="SMART" id="SM00072">
    <property type="entry name" value="GuKc"/>
    <property type="match status" value="1"/>
</dbReference>
<evidence type="ECO:0000256" key="7">
    <source>
        <dbReference type="ARBA" id="ARBA00022840"/>
    </source>
</evidence>
<keyword evidence="9" id="KW-0963">Cytoplasm</keyword>
<reference evidence="11 12" key="1">
    <citation type="submission" date="2022-10" db="EMBL/GenBank/DDBJ databases">
        <title>Host association and intracellularity evolved multiple times independently in the Rickettsiales.</title>
        <authorList>
            <person name="Castelli M."/>
            <person name="Nardi T."/>
            <person name="Gammuto L."/>
            <person name="Bellinzona G."/>
            <person name="Sabaneyeva E."/>
            <person name="Potekhin A."/>
            <person name="Serra V."/>
            <person name="Petroni G."/>
            <person name="Sassera D."/>
        </authorList>
    </citation>
    <scope>NUCLEOTIDE SEQUENCE [LARGE SCALE GENOMIC DNA]</scope>
    <source>
        <strain evidence="11 12">Kr 154-4</strain>
    </source>
</reference>
<dbReference type="InterPro" id="IPR017665">
    <property type="entry name" value="Guanylate_kinase"/>
</dbReference>
<proteinExistence type="inferred from homology"/>
<protein>
    <recommendedName>
        <fullName evidence="3 9">Guanylate kinase</fullName>
        <ecNumber evidence="2 9">2.7.4.8</ecNumber>
    </recommendedName>
    <alternativeName>
        <fullName evidence="8 9">GMP kinase</fullName>
    </alternativeName>
</protein>
<comment type="function">
    <text evidence="9">Essential for recycling GMP and indirectly, cGMP.</text>
</comment>
<evidence type="ECO:0000259" key="10">
    <source>
        <dbReference type="PROSITE" id="PS50052"/>
    </source>
</evidence>
<keyword evidence="7 9" id="KW-0067">ATP-binding</keyword>
<evidence type="ECO:0000313" key="11">
    <source>
        <dbReference type="EMBL" id="WPY01259.1"/>
    </source>
</evidence>
<dbReference type="InterPro" id="IPR027417">
    <property type="entry name" value="P-loop_NTPase"/>
</dbReference>
<feature type="domain" description="Guanylate kinase-like" evidence="10">
    <location>
        <begin position="8"/>
        <end position="187"/>
    </location>
</feature>
<evidence type="ECO:0000313" key="12">
    <source>
        <dbReference type="Proteomes" id="UP001326613"/>
    </source>
</evidence>
<gene>
    <name evidence="9" type="primary">gmk</name>
    <name evidence="11" type="ORF">Trichorick_01167</name>
</gene>
<keyword evidence="5 9" id="KW-0547">Nucleotide-binding</keyword>
<dbReference type="Proteomes" id="UP001326613">
    <property type="component" value="Chromosome"/>
</dbReference>
<dbReference type="PANTHER" id="PTHR23117:SF13">
    <property type="entry name" value="GUANYLATE KINASE"/>
    <property type="match status" value="1"/>
</dbReference>
<keyword evidence="4 9" id="KW-0808">Transferase</keyword>
<evidence type="ECO:0000256" key="6">
    <source>
        <dbReference type="ARBA" id="ARBA00022777"/>
    </source>
</evidence>
<name>A0ABZ0UYV3_9RICK</name>
<comment type="catalytic activity">
    <reaction evidence="9">
        <text>GMP + ATP = GDP + ADP</text>
        <dbReference type="Rhea" id="RHEA:20780"/>
        <dbReference type="ChEBI" id="CHEBI:30616"/>
        <dbReference type="ChEBI" id="CHEBI:58115"/>
        <dbReference type="ChEBI" id="CHEBI:58189"/>
        <dbReference type="ChEBI" id="CHEBI:456216"/>
        <dbReference type="EC" id="2.7.4.8"/>
    </reaction>
</comment>
<comment type="subcellular location">
    <subcellularLocation>
        <location evidence="9">Cytoplasm</location>
    </subcellularLocation>
</comment>
<evidence type="ECO:0000256" key="4">
    <source>
        <dbReference type="ARBA" id="ARBA00022679"/>
    </source>
</evidence>
<evidence type="ECO:0000256" key="3">
    <source>
        <dbReference type="ARBA" id="ARBA00016296"/>
    </source>
</evidence>
<dbReference type="PROSITE" id="PS00856">
    <property type="entry name" value="GUANYLATE_KINASE_1"/>
    <property type="match status" value="1"/>
</dbReference>
<dbReference type="Pfam" id="PF00625">
    <property type="entry name" value="Guanylate_kin"/>
    <property type="match status" value="1"/>
</dbReference>
<dbReference type="NCBIfam" id="TIGR03263">
    <property type="entry name" value="guanyl_kin"/>
    <property type="match status" value="1"/>
</dbReference>
<evidence type="ECO:0000256" key="5">
    <source>
        <dbReference type="ARBA" id="ARBA00022741"/>
    </source>
</evidence>
<dbReference type="HAMAP" id="MF_00328">
    <property type="entry name" value="Guanylate_kinase"/>
    <property type="match status" value="1"/>
</dbReference>
<organism evidence="11 12">
    <name type="scientific">Candidatus Trichorickettsia mobilis</name>
    <dbReference type="NCBI Taxonomy" id="1346319"/>
    <lineage>
        <taxon>Bacteria</taxon>
        <taxon>Pseudomonadati</taxon>
        <taxon>Pseudomonadota</taxon>
        <taxon>Alphaproteobacteria</taxon>
        <taxon>Rickettsiales</taxon>
        <taxon>Rickettsiaceae</taxon>
        <taxon>Rickettsieae</taxon>
        <taxon>Candidatus Trichorickettsia</taxon>
    </lineage>
</organism>
<dbReference type="RefSeq" id="WP_323738045.1">
    <property type="nucleotide sequence ID" value="NZ_CP112932.1"/>
</dbReference>
<dbReference type="PANTHER" id="PTHR23117">
    <property type="entry name" value="GUANYLATE KINASE-RELATED"/>
    <property type="match status" value="1"/>
</dbReference>
<evidence type="ECO:0000256" key="2">
    <source>
        <dbReference type="ARBA" id="ARBA00012961"/>
    </source>
</evidence>
<evidence type="ECO:0000256" key="1">
    <source>
        <dbReference type="ARBA" id="ARBA00005790"/>
    </source>
</evidence>
<sequence>MSFNVQQGLIFIISSPSGGGKSSLTRALLKLNSQLQLSISTTTRPPRPGEINGTHYYFKTKAEFQQLIDQDLLLEHAKIYDHYYGTLKQPIATALTNGIDILFDIDWQGTNAIKQLLPKNTVSIFILPPSIDILKQRLQQRAQDAAEIIERRLQAAIEEIKCAKYYDYVITNDHFETALQALHAIFITEKIKQNRVIQLKSFDII</sequence>
<dbReference type="PROSITE" id="PS50052">
    <property type="entry name" value="GUANYLATE_KINASE_2"/>
    <property type="match status" value="1"/>
</dbReference>
<comment type="similarity">
    <text evidence="1 9">Belongs to the guanylate kinase family.</text>
</comment>
<evidence type="ECO:0000256" key="8">
    <source>
        <dbReference type="ARBA" id="ARBA00030128"/>
    </source>
</evidence>
<dbReference type="Gene3D" id="3.40.50.300">
    <property type="entry name" value="P-loop containing nucleotide triphosphate hydrolases"/>
    <property type="match status" value="1"/>
</dbReference>
<dbReference type="Gene3D" id="3.30.63.10">
    <property type="entry name" value="Guanylate Kinase phosphate binding domain"/>
    <property type="match status" value="1"/>
</dbReference>
<keyword evidence="6 9" id="KW-0418">Kinase</keyword>
<keyword evidence="12" id="KW-1185">Reference proteome</keyword>
<dbReference type="InterPro" id="IPR008144">
    <property type="entry name" value="Guanylate_kin-like_dom"/>
</dbReference>
<dbReference type="EC" id="2.7.4.8" evidence="2 9"/>
<dbReference type="InterPro" id="IPR020590">
    <property type="entry name" value="Guanylate_kinase_CS"/>
</dbReference>
<feature type="binding site" evidence="9">
    <location>
        <begin position="15"/>
        <end position="22"/>
    </location>
    <ligand>
        <name>ATP</name>
        <dbReference type="ChEBI" id="CHEBI:30616"/>
    </ligand>
</feature>
<accession>A0ABZ0UYV3</accession>
<evidence type="ECO:0000256" key="9">
    <source>
        <dbReference type="HAMAP-Rule" id="MF_00328"/>
    </source>
</evidence>
<dbReference type="EMBL" id="CP112932">
    <property type="protein sequence ID" value="WPY01259.1"/>
    <property type="molecule type" value="Genomic_DNA"/>
</dbReference>
<dbReference type="SUPFAM" id="SSF52540">
    <property type="entry name" value="P-loop containing nucleoside triphosphate hydrolases"/>
    <property type="match status" value="1"/>
</dbReference>
<dbReference type="InterPro" id="IPR008145">
    <property type="entry name" value="GK/Ca_channel_bsu"/>
</dbReference>
<dbReference type="GO" id="GO:0016301">
    <property type="term" value="F:kinase activity"/>
    <property type="evidence" value="ECO:0007669"/>
    <property type="project" value="UniProtKB-KW"/>
</dbReference>
<dbReference type="CDD" id="cd00071">
    <property type="entry name" value="GMPK"/>
    <property type="match status" value="1"/>
</dbReference>